<feature type="region of interest" description="Disordered" evidence="1">
    <location>
        <begin position="623"/>
        <end position="800"/>
    </location>
</feature>
<feature type="compositionally biased region" description="Polar residues" evidence="1">
    <location>
        <begin position="421"/>
        <end position="437"/>
    </location>
</feature>
<feature type="compositionally biased region" description="Polar residues" evidence="1">
    <location>
        <begin position="847"/>
        <end position="864"/>
    </location>
</feature>
<organism evidence="2 3">
    <name type="scientific">Paraconiothyrium brasiliense</name>
    <dbReference type="NCBI Taxonomy" id="300254"/>
    <lineage>
        <taxon>Eukaryota</taxon>
        <taxon>Fungi</taxon>
        <taxon>Dikarya</taxon>
        <taxon>Ascomycota</taxon>
        <taxon>Pezizomycotina</taxon>
        <taxon>Dothideomycetes</taxon>
        <taxon>Pleosporomycetidae</taxon>
        <taxon>Pleosporales</taxon>
        <taxon>Massarineae</taxon>
        <taxon>Didymosphaeriaceae</taxon>
        <taxon>Paraconiothyrium</taxon>
    </lineage>
</organism>
<feature type="compositionally biased region" description="Polar residues" evidence="1">
    <location>
        <begin position="703"/>
        <end position="718"/>
    </location>
</feature>
<feature type="compositionally biased region" description="Low complexity" evidence="1">
    <location>
        <begin position="266"/>
        <end position="287"/>
    </location>
</feature>
<feature type="region of interest" description="Disordered" evidence="1">
    <location>
        <begin position="530"/>
        <end position="605"/>
    </location>
</feature>
<feature type="compositionally biased region" description="Pro residues" evidence="1">
    <location>
        <begin position="868"/>
        <end position="878"/>
    </location>
</feature>
<evidence type="ECO:0008006" key="4">
    <source>
        <dbReference type="Google" id="ProtNLM"/>
    </source>
</evidence>
<feature type="region of interest" description="Disordered" evidence="1">
    <location>
        <begin position="146"/>
        <end position="179"/>
    </location>
</feature>
<reference evidence="2 3" key="1">
    <citation type="submission" date="2024-02" db="EMBL/GenBank/DDBJ databases">
        <title>De novo assembly and annotation of 12 fungi associated with fruit tree decline syndrome in Ontario, Canada.</title>
        <authorList>
            <person name="Sulman M."/>
            <person name="Ellouze W."/>
            <person name="Ilyukhin E."/>
        </authorList>
    </citation>
    <scope>NUCLEOTIDE SEQUENCE [LARGE SCALE GENOMIC DNA]</scope>
    <source>
        <strain evidence="2 3">M42-189</strain>
    </source>
</reference>
<feature type="compositionally biased region" description="Low complexity" evidence="1">
    <location>
        <begin position="754"/>
        <end position="767"/>
    </location>
</feature>
<feature type="region of interest" description="Disordered" evidence="1">
    <location>
        <begin position="191"/>
        <end position="242"/>
    </location>
</feature>
<protein>
    <recommendedName>
        <fullName evidence="4">Proteophosphoglycan ppg4</fullName>
    </recommendedName>
</protein>
<feature type="compositionally biased region" description="Polar residues" evidence="1">
    <location>
        <begin position="367"/>
        <end position="379"/>
    </location>
</feature>
<comment type="caution">
    <text evidence="2">The sequence shown here is derived from an EMBL/GenBank/DDBJ whole genome shotgun (WGS) entry which is preliminary data.</text>
</comment>
<feature type="compositionally biased region" description="Basic and acidic residues" evidence="1">
    <location>
        <begin position="20"/>
        <end position="30"/>
    </location>
</feature>
<feature type="compositionally biased region" description="Basic and acidic residues" evidence="1">
    <location>
        <begin position="589"/>
        <end position="601"/>
    </location>
</feature>
<feature type="region of interest" description="Disordered" evidence="1">
    <location>
        <begin position="1"/>
        <end position="95"/>
    </location>
</feature>
<keyword evidence="3" id="KW-1185">Reference proteome</keyword>
<feature type="compositionally biased region" description="Polar residues" evidence="1">
    <location>
        <begin position="167"/>
        <end position="178"/>
    </location>
</feature>
<dbReference type="Proteomes" id="UP001521785">
    <property type="component" value="Unassembled WGS sequence"/>
</dbReference>
<evidence type="ECO:0000313" key="3">
    <source>
        <dbReference type="Proteomes" id="UP001521785"/>
    </source>
</evidence>
<feature type="region of interest" description="Disordered" evidence="1">
    <location>
        <begin position="337"/>
        <end position="480"/>
    </location>
</feature>
<feature type="compositionally biased region" description="Basic and acidic residues" evidence="1">
    <location>
        <begin position="720"/>
        <end position="735"/>
    </location>
</feature>
<feature type="compositionally biased region" description="Low complexity" evidence="1">
    <location>
        <begin position="538"/>
        <end position="552"/>
    </location>
</feature>
<dbReference type="EMBL" id="JAKJXO020000017">
    <property type="protein sequence ID" value="KAL1594456.1"/>
    <property type="molecule type" value="Genomic_DNA"/>
</dbReference>
<feature type="region of interest" description="Disordered" evidence="1">
    <location>
        <begin position="258"/>
        <end position="320"/>
    </location>
</feature>
<feature type="compositionally biased region" description="Polar residues" evidence="1">
    <location>
        <begin position="575"/>
        <end position="588"/>
    </location>
</feature>
<feature type="compositionally biased region" description="Polar residues" evidence="1">
    <location>
        <begin position="31"/>
        <end position="43"/>
    </location>
</feature>
<evidence type="ECO:0000256" key="1">
    <source>
        <dbReference type="SAM" id="MobiDB-lite"/>
    </source>
</evidence>
<feature type="compositionally biased region" description="Acidic residues" evidence="1">
    <location>
        <begin position="337"/>
        <end position="346"/>
    </location>
</feature>
<accession>A0ABR3QQL9</accession>
<evidence type="ECO:0000313" key="2">
    <source>
        <dbReference type="EMBL" id="KAL1594456.1"/>
    </source>
</evidence>
<proteinExistence type="predicted"/>
<feature type="region of interest" description="Disordered" evidence="1">
    <location>
        <begin position="813"/>
        <end position="923"/>
    </location>
</feature>
<name>A0ABR3QQL9_9PLEO</name>
<gene>
    <name evidence="2" type="ORF">SLS60_010216</name>
</gene>
<feature type="compositionally biased region" description="Low complexity" evidence="1">
    <location>
        <begin position="447"/>
        <end position="459"/>
    </location>
</feature>
<feature type="compositionally biased region" description="Pro residues" evidence="1">
    <location>
        <begin position="288"/>
        <end position="298"/>
    </location>
</feature>
<sequence length="980" mass="107301">MGRHRGPKFSFPIPGRKSSSKVDKSGDDLTKISSFPSFTSVPSASERPLRYDESTGISSKAQRLLGTAPPPFRAMAGQSSVPPSPGYMSITVSDTGSEYDDKAASIAGEHGGYRVPIRPALSNRASSNLIPPNAAYEDETNYSYTSRHLHPTTSNSTLRSHYDAKNSPLSISQQTSDSAVRDMALRKGYPQISVHDRDHMPSPLAQEITEDDRRDYRKSKPPRLDLSKLFPKPKGHGGQEFGAALLSPNKLVNSPTAMSTVSDYFPRPMTREPTPTPKTPAKLTKPQPKQPPPAPPVVRPTSPVRLHKRDTYDNAKVNVRRPPRGIQHWFDALSDDSDELDEEAEEPAARASAPTNGARQYPAVRKPSQQSLRQETTVPRHQPPRASQYLGDPRRSQHSHSNQNFHGNQHFHGNTPAHRLNSPSAFSLHSQSSLGTARTKESAFSKSNLQDSSVLSFSSSEDEGESTRPSRRKVSVRDSIDTAEDSGDIVIGQAQAYELRRQSHSRRPSAGKLSLMSTSTNAATIEVMYTPEPPYTPVPSYTPVNRSSTNSRRTSHTRQPSVIHEVEDRRPQTARLRSQSPSAQSTRTSKSEPKSEDEMRKFMAVTPEEEALLEALRKKRLAMAQQNRVQGYETAAKQDVRQRTPPARNNKKASPPPAFFSTESPSSSPIRIVETKKKASRNSHAAEPLSLLAPPRGRKIGTQDLNMGTSVLRDSSSCDPRFERETRLSVHRESRPLLSPPEFSPLDLFPSPTPTASATSPTTTDHPSPLPSPVTPRMRHGEDDVDVKVASSEPSWNGDSDEVAVLETGFIDPPAGSIKPEEAQGQHQRRRTASSGAEVPFSLPTKMPSTEFRNLTSVTETSTRLPSPGEPPLDPLPKLPKKSSFRNPSLTITTTGLPKSRHSSIVSDRAASPNRSGYPDRCTSKQVSRAGSLASMNSTASIKRDSVAVGTANTRCSISEDVLAAWGSLGGMRDYNTARY</sequence>
<feature type="compositionally biased region" description="Polar residues" evidence="1">
    <location>
        <begin position="146"/>
        <end position="159"/>
    </location>
</feature>
<feature type="compositionally biased region" description="Polar residues" evidence="1">
    <location>
        <begin position="885"/>
        <end position="897"/>
    </location>
</feature>